<keyword evidence="12" id="KW-0675">Receptor</keyword>
<evidence type="ECO:0000256" key="8">
    <source>
        <dbReference type="PROSITE-ProRule" id="PRU01360"/>
    </source>
</evidence>
<evidence type="ECO:0000259" key="11">
    <source>
        <dbReference type="Pfam" id="PF07715"/>
    </source>
</evidence>
<reference evidence="12" key="1">
    <citation type="submission" date="2021-08" db="EMBL/GenBank/DDBJ databases">
        <title>Sphingopyxis panaciterrulae sp. nov., isolated from the surface water of the Yellow Sea.</title>
        <authorList>
            <person name="Gao Z."/>
            <person name="Zhang D."/>
            <person name="Zhang A."/>
        </authorList>
    </citation>
    <scope>NUCLEOTIDE SEQUENCE</scope>
    <source>
        <strain evidence="12">XHP0097</strain>
    </source>
</reference>
<evidence type="ECO:0000256" key="7">
    <source>
        <dbReference type="ARBA" id="ARBA00023237"/>
    </source>
</evidence>
<keyword evidence="6 8" id="KW-0472">Membrane</keyword>
<evidence type="ECO:0000256" key="2">
    <source>
        <dbReference type="ARBA" id="ARBA00022448"/>
    </source>
</evidence>
<proteinExistence type="inferred from homology"/>
<keyword evidence="7 8" id="KW-0998">Cell outer membrane</keyword>
<comment type="subcellular location">
    <subcellularLocation>
        <location evidence="1 8">Cell outer membrane</location>
        <topology evidence="1 8">Multi-pass membrane protein</topology>
    </subcellularLocation>
</comment>
<accession>A0ABS7MEW4</accession>
<evidence type="ECO:0000256" key="9">
    <source>
        <dbReference type="RuleBase" id="RU003357"/>
    </source>
</evidence>
<keyword evidence="4 8" id="KW-0812">Transmembrane</keyword>
<keyword evidence="5 9" id="KW-0798">TonB box</keyword>
<feature type="domain" description="TonB-dependent receptor-like beta-barrel" evidence="10">
    <location>
        <begin position="413"/>
        <end position="940"/>
    </location>
</feature>
<dbReference type="Gene3D" id="2.170.130.10">
    <property type="entry name" value="TonB-dependent receptor, plug domain"/>
    <property type="match status" value="1"/>
</dbReference>
<evidence type="ECO:0000256" key="5">
    <source>
        <dbReference type="ARBA" id="ARBA00023077"/>
    </source>
</evidence>
<evidence type="ECO:0000313" key="12">
    <source>
        <dbReference type="EMBL" id="MBY4637572.1"/>
    </source>
</evidence>
<protein>
    <submittedName>
        <fullName evidence="12">TonB-dependent receptor</fullName>
    </submittedName>
</protein>
<dbReference type="SUPFAM" id="SSF56935">
    <property type="entry name" value="Porins"/>
    <property type="match status" value="1"/>
</dbReference>
<keyword evidence="3 8" id="KW-1134">Transmembrane beta strand</keyword>
<evidence type="ECO:0000256" key="4">
    <source>
        <dbReference type="ARBA" id="ARBA00022692"/>
    </source>
</evidence>
<dbReference type="InterPro" id="IPR012910">
    <property type="entry name" value="Plug_dom"/>
</dbReference>
<dbReference type="PANTHER" id="PTHR47234">
    <property type="match status" value="1"/>
</dbReference>
<dbReference type="InterPro" id="IPR039426">
    <property type="entry name" value="TonB-dep_rcpt-like"/>
</dbReference>
<evidence type="ECO:0000256" key="3">
    <source>
        <dbReference type="ARBA" id="ARBA00022452"/>
    </source>
</evidence>
<organism evidence="12 13">
    <name type="scientific">Sphingopyxis jiangsuensis</name>
    <dbReference type="NCBI Taxonomy" id="2871171"/>
    <lineage>
        <taxon>Bacteria</taxon>
        <taxon>Pseudomonadati</taxon>
        <taxon>Pseudomonadota</taxon>
        <taxon>Alphaproteobacteria</taxon>
        <taxon>Sphingomonadales</taxon>
        <taxon>Sphingomonadaceae</taxon>
        <taxon>Sphingopyxis</taxon>
    </lineage>
</organism>
<dbReference type="PANTHER" id="PTHR47234:SF2">
    <property type="entry name" value="TONB-DEPENDENT RECEPTOR"/>
    <property type="match status" value="1"/>
</dbReference>
<evidence type="ECO:0000256" key="1">
    <source>
        <dbReference type="ARBA" id="ARBA00004571"/>
    </source>
</evidence>
<dbReference type="Pfam" id="PF07715">
    <property type="entry name" value="Plug"/>
    <property type="match status" value="1"/>
</dbReference>
<dbReference type="Pfam" id="PF00593">
    <property type="entry name" value="TonB_dep_Rec_b-barrel"/>
    <property type="match status" value="1"/>
</dbReference>
<dbReference type="Proteomes" id="UP001166571">
    <property type="component" value="Unassembled WGS sequence"/>
</dbReference>
<dbReference type="EMBL" id="JAILXK010000002">
    <property type="protein sequence ID" value="MBY4637572.1"/>
    <property type="molecule type" value="Genomic_DNA"/>
</dbReference>
<keyword evidence="2 8" id="KW-0813">Transport</keyword>
<dbReference type="Gene3D" id="2.40.170.20">
    <property type="entry name" value="TonB-dependent receptor, beta-barrel domain"/>
    <property type="match status" value="1"/>
</dbReference>
<sequence>MGAALLSAPAYAQGAPADDEASNDDAIIVVTGSILRRTNTETASPVTVLSAQTLEERGLNTVSEAVQRLSANGAGTITQGWNTGFNFASGANAPALRGLTVQSTLSISDGLRMAPYPLADDGQRNFVDLNTIPDAVVERIEVLRDGASSTYGADAIAGVINVITKKEIQGLHLGGSLGISQKGDAGEQRIDATWGYGDLANDGFNFYVSGEYRRQDALYARDRGYPFNNKDWTSICGASGSCMSNQNWNGFTPENGLFNGLISIPGVTLVRPVSATNPNTGAGRFEFLNPAAGCRGYKMHQNIGTSATAPLAGVCEINWQGDHIMLQPEIERQGLTARFTANVGDRAQVYAIANYYNTKTHATFTPLGLNGTPTSPNNGAAAYNVMLPVYVCANGVGTLSGQNTGCTAANGTLNPYNPYAASGQTAQAFVRSTRDRTVDTSSRSLRGVLGIEGSFGDDWRYSANFTASEVRLKRTQANYFIPQRIMDVVARGTLNLNDLEANSQEIWDYIAPVNTTTSVSELWQFQATLAKDLFQLPGGPLQAAVGVSYRDESIDAPSANPGTLGNQYDRYYSINAVGTAGSRDVKSAFFELSAPVIEQIELTASGRYDDYSTGQSNFSPKLGVKFTPIPQVAVRGTFSKGFRIPSFNESFGLPTTGFVTRTVNCTTFAAFCAAHGNNAYATQSYSLGLTQVGNPDLDPEKSTAFTAGIIVEPIRNVSLTVDFWHIKVNDLITGVTSTAAAEAAYYSNNGVVNIPGITVLPGQPDPAFPNALPLLGFIQSSYTNQDSQVVSGLDFGANLSLPIGSNLTWRSNFDASYMIKYELTTDAGDKLRYDGTLSPCNITSCSGSPKWRASWQNTLAFGDTTLSLTAYYTKGYDTASIDFGGIKGDCQFNADNGVSTHSYVDGSPVNCKTKDIWNVDFTASQKIGDKFTIYANVLNVFGIKPPFDPDAAYGIFGFNPAWAGPNIMGRYFRLGAKVSF</sequence>
<dbReference type="InterPro" id="IPR000531">
    <property type="entry name" value="Beta-barrel_TonB"/>
</dbReference>
<dbReference type="RefSeq" id="WP_222136809.1">
    <property type="nucleotide sequence ID" value="NZ_JAILXK010000002.1"/>
</dbReference>
<evidence type="ECO:0000313" key="13">
    <source>
        <dbReference type="Proteomes" id="UP001166571"/>
    </source>
</evidence>
<evidence type="ECO:0000259" key="10">
    <source>
        <dbReference type="Pfam" id="PF00593"/>
    </source>
</evidence>
<comment type="caution">
    <text evidence="12">The sequence shown here is derived from an EMBL/GenBank/DDBJ whole genome shotgun (WGS) entry which is preliminary data.</text>
</comment>
<feature type="domain" description="TonB-dependent receptor plug" evidence="11">
    <location>
        <begin position="40"/>
        <end position="159"/>
    </location>
</feature>
<dbReference type="InterPro" id="IPR037066">
    <property type="entry name" value="Plug_dom_sf"/>
</dbReference>
<name>A0ABS7MEW4_9SPHN</name>
<evidence type="ECO:0000256" key="6">
    <source>
        <dbReference type="ARBA" id="ARBA00023136"/>
    </source>
</evidence>
<gene>
    <name evidence="12" type="ORF">K5P26_10540</name>
</gene>
<keyword evidence="13" id="KW-1185">Reference proteome</keyword>
<comment type="similarity">
    <text evidence="8 9">Belongs to the TonB-dependent receptor family.</text>
</comment>
<dbReference type="InterPro" id="IPR036942">
    <property type="entry name" value="Beta-barrel_TonB_sf"/>
</dbReference>
<dbReference type="PROSITE" id="PS52016">
    <property type="entry name" value="TONB_DEPENDENT_REC_3"/>
    <property type="match status" value="1"/>
</dbReference>